<feature type="compositionally biased region" description="Polar residues" evidence="1">
    <location>
        <begin position="57"/>
        <end position="67"/>
    </location>
</feature>
<evidence type="ECO:0000313" key="4">
    <source>
        <dbReference type="EMBL" id="GIP52627.1"/>
    </source>
</evidence>
<keyword evidence="2" id="KW-0732">Signal</keyword>
<reference evidence="4 5" key="1">
    <citation type="submission" date="2021-03" db="EMBL/GenBank/DDBJ databases">
        <title>Antimicrobial resistance genes in bacteria isolated from Japanese honey, and their potential for conferring macrolide and lincosamide resistance in the American foulbrood pathogen Paenibacillus larvae.</title>
        <authorList>
            <person name="Okamoto M."/>
            <person name="Kumagai M."/>
            <person name="Kanamori H."/>
            <person name="Takamatsu D."/>
        </authorList>
    </citation>
    <scope>NUCLEOTIDE SEQUENCE [LARGE SCALE GENOMIC DNA]</scope>
    <source>
        <strain evidence="4 5">J42TS3</strain>
    </source>
</reference>
<name>A0ABQ4M9I6_9BACL</name>
<feature type="signal peptide" evidence="2">
    <location>
        <begin position="1"/>
        <end position="19"/>
    </location>
</feature>
<evidence type="ECO:0000313" key="5">
    <source>
        <dbReference type="Proteomes" id="UP000679992"/>
    </source>
</evidence>
<evidence type="ECO:0000259" key="3">
    <source>
        <dbReference type="Pfam" id="PF07007"/>
    </source>
</evidence>
<protein>
    <recommendedName>
        <fullName evidence="3">Lysozyme inhibitor LprI-like N-terminal domain-containing protein</fullName>
    </recommendedName>
</protein>
<evidence type="ECO:0000256" key="1">
    <source>
        <dbReference type="SAM" id="MobiDB-lite"/>
    </source>
</evidence>
<dbReference type="InterPro" id="IPR009739">
    <property type="entry name" value="LprI-like_N"/>
</dbReference>
<organism evidence="4 5">
    <name type="scientific">Paenibacillus vini</name>
    <dbReference type="NCBI Taxonomy" id="1476024"/>
    <lineage>
        <taxon>Bacteria</taxon>
        <taxon>Bacillati</taxon>
        <taxon>Bacillota</taxon>
        <taxon>Bacilli</taxon>
        <taxon>Bacillales</taxon>
        <taxon>Paenibacillaceae</taxon>
        <taxon>Paenibacillus</taxon>
    </lineage>
</organism>
<keyword evidence="5" id="KW-1185">Reference proteome</keyword>
<feature type="chain" id="PRO_5045197889" description="Lysozyme inhibitor LprI-like N-terminal domain-containing protein" evidence="2">
    <location>
        <begin position="20"/>
        <end position="190"/>
    </location>
</feature>
<feature type="compositionally biased region" description="Basic and acidic residues" evidence="1">
    <location>
        <begin position="68"/>
        <end position="83"/>
    </location>
</feature>
<comment type="caution">
    <text evidence="4">The sequence shown here is derived from an EMBL/GenBank/DDBJ whole genome shotgun (WGS) entry which is preliminary data.</text>
</comment>
<dbReference type="PANTHER" id="PTHR39176">
    <property type="entry name" value="PERIPLASMIC PROTEIN-RELATED"/>
    <property type="match status" value="1"/>
</dbReference>
<gene>
    <name evidence="4" type="ORF">J42TS3_16620</name>
</gene>
<feature type="region of interest" description="Disordered" evidence="1">
    <location>
        <begin position="20"/>
        <end position="83"/>
    </location>
</feature>
<evidence type="ECO:0000256" key="2">
    <source>
        <dbReference type="SAM" id="SignalP"/>
    </source>
</evidence>
<feature type="compositionally biased region" description="Polar residues" evidence="1">
    <location>
        <begin position="31"/>
        <end position="44"/>
    </location>
</feature>
<dbReference type="Gene3D" id="1.20.1270.180">
    <property type="match status" value="1"/>
</dbReference>
<dbReference type="EMBL" id="BOSL01000004">
    <property type="protein sequence ID" value="GIP52627.1"/>
    <property type="molecule type" value="Genomic_DNA"/>
</dbReference>
<dbReference type="Pfam" id="PF07007">
    <property type="entry name" value="LprI"/>
    <property type="match status" value="1"/>
</dbReference>
<dbReference type="Proteomes" id="UP000679992">
    <property type="component" value="Unassembled WGS sequence"/>
</dbReference>
<proteinExistence type="predicted"/>
<sequence>MMRKILILSLLACSILAGCGNGNSDKETESAPPSQNGQTNQNGVTKEPATSEDDQQKNGNQPSNEADQSTKSESLRSEYTKKLDEVEKGLADVEELNEEGTTVSMTQAADETYKRWDAALNEIYGELEDRLSEKDMAVLKQEQREWITERDETAEKEAAEYKGGTMEALQLLSAKARITKERCYELVELL</sequence>
<accession>A0ABQ4M9I6</accession>
<dbReference type="PROSITE" id="PS51257">
    <property type="entry name" value="PROKAR_LIPOPROTEIN"/>
    <property type="match status" value="1"/>
</dbReference>
<dbReference type="PANTHER" id="PTHR39176:SF1">
    <property type="entry name" value="PERIPLASMIC PROTEIN"/>
    <property type="match status" value="1"/>
</dbReference>
<feature type="domain" description="Lysozyme inhibitor LprI-like N-terminal" evidence="3">
    <location>
        <begin position="98"/>
        <end position="186"/>
    </location>
</feature>